<dbReference type="InterPro" id="IPR008966">
    <property type="entry name" value="Adhesion_dom_sf"/>
</dbReference>
<dbReference type="AlphaFoldDB" id="A0A099I7R8"/>
<dbReference type="Proteomes" id="UP000030008">
    <property type="component" value="Unassembled WGS sequence"/>
</dbReference>
<dbReference type="Pfam" id="PF00746">
    <property type="entry name" value="Gram_pos_anchor"/>
    <property type="match status" value="1"/>
</dbReference>
<organism evidence="8 9">
    <name type="scientific">Clostridium innocuum</name>
    <dbReference type="NCBI Taxonomy" id="1522"/>
    <lineage>
        <taxon>Bacteria</taxon>
        <taxon>Bacillati</taxon>
        <taxon>Bacillota</taxon>
        <taxon>Clostridia</taxon>
        <taxon>Eubacteriales</taxon>
        <taxon>Clostridiaceae</taxon>
        <taxon>Clostridium</taxon>
    </lineage>
</organism>
<dbReference type="EMBL" id="JQIF01000050">
    <property type="protein sequence ID" value="KGJ52913.1"/>
    <property type="molecule type" value="Genomic_DNA"/>
</dbReference>
<evidence type="ECO:0000256" key="4">
    <source>
        <dbReference type="ARBA" id="ARBA00023088"/>
    </source>
</evidence>
<dbReference type="NCBIfam" id="TIGR04226">
    <property type="entry name" value="RrgB_K2N_iso_D2"/>
    <property type="match status" value="1"/>
</dbReference>
<evidence type="ECO:0000313" key="8">
    <source>
        <dbReference type="EMBL" id="KGJ52913.1"/>
    </source>
</evidence>
<feature type="domain" description="SpaA-like prealbumin fold" evidence="7">
    <location>
        <begin position="352"/>
        <end position="454"/>
    </location>
</feature>
<keyword evidence="5" id="KW-1133">Transmembrane helix</keyword>
<dbReference type="NCBIfam" id="TIGR01167">
    <property type="entry name" value="LPXTG_anchor"/>
    <property type="match status" value="1"/>
</dbReference>
<dbReference type="Gene3D" id="2.60.40.10">
    <property type="entry name" value="Immunoglobulins"/>
    <property type="match status" value="1"/>
</dbReference>
<evidence type="ECO:0000259" key="6">
    <source>
        <dbReference type="Pfam" id="PF00746"/>
    </source>
</evidence>
<evidence type="ECO:0000256" key="2">
    <source>
        <dbReference type="ARBA" id="ARBA00022525"/>
    </source>
</evidence>
<protein>
    <submittedName>
        <fullName evidence="8">Cell wall anchor protein</fullName>
    </submittedName>
</protein>
<dbReference type="SUPFAM" id="SSF49401">
    <property type="entry name" value="Bacterial adhesins"/>
    <property type="match status" value="1"/>
</dbReference>
<gene>
    <name evidence="8" type="ORF">CIAN88_12225</name>
</gene>
<evidence type="ECO:0000259" key="7">
    <source>
        <dbReference type="Pfam" id="PF17802"/>
    </source>
</evidence>
<keyword evidence="1" id="KW-0134">Cell wall</keyword>
<feature type="transmembrane region" description="Helical" evidence="5">
    <location>
        <begin position="514"/>
        <end position="532"/>
    </location>
</feature>
<accession>A0A099I7R8</accession>
<keyword evidence="5" id="KW-0472">Membrane</keyword>
<evidence type="ECO:0000256" key="5">
    <source>
        <dbReference type="SAM" id="Phobius"/>
    </source>
</evidence>
<keyword evidence="5" id="KW-0812">Transmembrane</keyword>
<keyword evidence="2" id="KW-0964">Secreted</keyword>
<dbReference type="InterPro" id="IPR019931">
    <property type="entry name" value="LPXTG_anchor"/>
</dbReference>
<dbReference type="InterPro" id="IPR026466">
    <property type="entry name" value="Fim_isopep_form_D2_dom"/>
</dbReference>
<feature type="domain" description="Gram-positive cocci surface proteins LPxTG" evidence="6">
    <location>
        <begin position="504"/>
        <end position="536"/>
    </location>
</feature>
<reference evidence="8 9" key="1">
    <citation type="submission" date="2014-08" db="EMBL/GenBank/DDBJ databases">
        <title>Clostridium innocuum, an unnegligible vancomycin-resistant pathogen causing extra-intestinal infections.</title>
        <authorList>
            <person name="Feng Y."/>
            <person name="Chiu C.-H."/>
        </authorList>
    </citation>
    <scope>NUCLEOTIDE SEQUENCE [LARGE SCALE GENOMIC DNA]</scope>
    <source>
        <strain evidence="8 9">AN88</strain>
    </source>
</reference>
<proteinExistence type="predicted"/>
<dbReference type="InterPro" id="IPR041033">
    <property type="entry name" value="SpaA_PFL_dom_1"/>
</dbReference>
<dbReference type="RefSeq" id="WP_044905688.1">
    <property type="nucleotide sequence ID" value="NZ_JQIF01000050.1"/>
</dbReference>
<dbReference type="Pfam" id="PF17802">
    <property type="entry name" value="SpaA"/>
    <property type="match status" value="1"/>
</dbReference>
<dbReference type="Gene3D" id="2.60.40.740">
    <property type="match status" value="1"/>
</dbReference>
<dbReference type="InterPro" id="IPR013783">
    <property type="entry name" value="Ig-like_fold"/>
</dbReference>
<keyword evidence="4" id="KW-0572">Peptidoglycan-anchor</keyword>
<comment type="caution">
    <text evidence="8">The sequence shown here is derived from an EMBL/GenBank/DDBJ whole genome shotgun (WGS) entry which is preliminary data.</text>
</comment>
<evidence type="ECO:0000313" key="9">
    <source>
        <dbReference type="Proteomes" id="UP000030008"/>
    </source>
</evidence>
<sequence>MKKEKILSFIVSFCMILTMLIFSGIEAIAVGSLNPSFSQSFTVTNLTEGSHVEVLKTVDLNLDSDGNFNMPVLTWNDSVKNWVSDKFPQYIDKSTKEVTDTFQKLGSNSAEANTFWQKMTAAYYQGKINFADKKDATADGNKNVTINGNGWGGYLVLAENPNNTGIMYKATSVNVLPAKQKDGSYENPKESITLVMKQDKEPGFEKEIPDISEITTGIGKIVNYRLNAQIPVYPADSIYKIFEISDQGGKGLKLVPDSIVVSLHADGSDSMSKITDYTLTKTENAFKIEVKESFLENHQGEVIYVLYQERITEEALELDEIENTASLKYNPNPYKNDTYEIESKKKTYTYEINFDKKDENGTTYLTGAVFQLQDADGDVLQFVQDTNDLHHYIFYGSADAFDTAVTPVSDIEISKENSIQIDGLDTGTYRLIETKAPEGYVKPTGYIEITLEDTIDENSKNVPDGKLDKIEITNNGTYEIINNATTGSGSFSFIVKNRTPEDFNLPVTGGTGTLMFTLGGIVVMGGAVLLYARNRKCRSNAK</sequence>
<keyword evidence="3" id="KW-0732">Signal</keyword>
<name>A0A099I7R8_CLOIN</name>
<evidence type="ECO:0000256" key="1">
    <source>
        <dbReference type="ARBA" id="ARBA00022512"/>
    </source>
</evidence>
<evidence type="ECO:0000256" key="3">
    <source>
        <dbReference type="ARBA" id="ARBA00022729"/>
    </source>
</evidence>